<evidence type="ECO:0000313" key="2">
    <source>
        <dbReference type="Proteomes" id="UP000823823"/>
    </source>
</evidence>
<accession>A0A9D2LAV6</accession>
<dbReference type="EMBL" id="DWZH01000012">
    <property type="protein sequence ID" value="HJB09219.1"/>
    <property type="molecule type" value="Genomic_DNA"/>
</dbReference>
<evidence type="ECO:0000313" key="1">
    <source>
        <dbReference type="EMBL" id="HJB09219.1"/>
    </source>
</evidence>
<proteinExistence type="predicted"/>
<name>A0A9D2LAV6_9MICO</name>
<organism evidence="1 2">
    <name type="scientific">Candidatus Brachybacterium merdavium</name>
    <dbReference type="NCBI Taxonomy" id="2838513"/>
    <lineage>
        <taxon>Bacteria</taxon>
        <taxon>Bacillati</taxon>
        <taxon>Actinomycetota</taxon>
        <taxon>Actinomycetes</taxon>
        <taxon>Micrococcales</taxon>
        <taxon>Dermabacteraceae</taxon>
        <taxon>Brachybacterium</taxon>
    </lineage>
</organism>
<sequence length="73" mass="8619">MPTEPSGWSERTTTVRRTVIVDAHDLEEKQMLNWLLRARRVRGDVRAARRGPEAVGKRVGRRSVRRLLRRLMR</sequence>
<gene>
    <name evidence="1" type="ORF">H9786_01610</name>
</gene>
<dbReference type="Proteomes" id="UP000823823">
    <property type="component" value="Unassembled WGS sequence"/>
</dbReference>
<dbReference type="AlphaFoldDB" id="A0A9D2LAV6"/>
<comment type="caution">
    <text evidence="1">The sequence shown here is derived from an EMBL/GenBank/DDBJ whole genome shotgun (WGS) entry which is preliminary data.</text>
</comment>
<reference evidence="1" key="2">
    <citation type="submission" date="2021-04" db="EMBL/GenBank/DDBJ databases">
        <authorList>
            <person name="Gilroy R."/>
        </authorList>
    </citation>
    <scope>NUCLEOTIDE SEQUENCE</scope>
    <source>
        <strain evidence="1">ChiHjej13B12-24818</strain>
    </source>
</reference>
<protein>
    <submittedName>
        <fullName evidence="1">Uncharacterized protein</fullName>
    </submittedName>
</protein>
<reference evidence="1" key="1">
    <citation type="journal article" date="2021" name="PeerJ">
        <title>Extensive microbial diversity within the chicken gut microbiome revealed by metagenomics and culture.</title>
        <authorList>
            <person name="Gilroy R."/>
            <person name="Ravi A."/>
            <person name="Getino M."/>
            <person name="Pursley I."/>
            <person name="Horton D.L."/>
            <person name="Alikhan N.F."/>
            <person name="Baker D."/>
            <person name="Gharbi K."/>
            <person name="Hall N."/>
            <person name="Watson M."/>
            <person name="Adriaenssens E.M."/>
            <person name="Foster-Nyarko E."/>
            <person name="Jarju S."/>
            <person name="Secka A."/>
            <person name="Antonio M."/>
            <person name="Oren A."/>
            <person name="Chaudhuri R.R."/>
            <person name="La Ragione R."/>
            <person name="Hildebrand F."/>
            <person name="Pallen M.J."/>
        </authorList>
    </citation>
    <scope>NUCLEOTIDE SEQUENCE</scope>
    <source>
        <strain evidence="1">ChiHjej13B12-24818</strain>
    </source>
</reference>